<feature type="domain" description="Helicase ATP-binding" evidence="1">
    <location>
        <begin position="13"/>
        <end position="179"/>
    </location>
</feature>
<dbReference type="InterPro" id="IPR000330">
    <property type="entry name" value="SNF2_N"/>
</dbReference>
<dbReference type="RefSeq" id="WP_090305242.1">
    <property type="nucleotide sequence ID" value="NZ_FNRK01000004.1"/>
</dbReference>
<dbReference type="Proteomes" id="UP000199394">
    <property type="component" value="Unassembled WGS sequence"/>
</dbReference>
<dbReference type="STRING" id="81409.SAMN04515656_104127"/>
<dbReference type="PROSITE" id="PS51192">
    <property type="entry name" value="HELICASE_ATP_BIND_1"/>
    <property type="match status" value="1"/>
</dbReference>
<dbReference type="InterPro" id="IPR038718">
    <property type="entry name" value="SNF2-like_sf"/>
</dbReference>
<dbReference type="GO" id="GO:0005524">
    <property type="term" value="F:ATP binding"/>
    <property type="evidence" value="ECO:0007669"/>
    <property type="project" value="InterPro"/>
</dbReference>
<protein>
    <submittedName>
        <fullName evidence="2">SNF2 family N-terminal domain-containing protein</fullName>
    </submittedName>
</protein>
<reference evidence="2 3" key="1">
    <citation type="submission" date="2016-10" db="EMBL/GenBank/DDBJ databases">
        <authorList>
            <person name="de Groot N.N."/>
        </authorList>
    </citation>
    <scope>NUCLEOTIDE SEQUENCE [LARGE SCALE GENOMIC DNA]</scope>
    <source>
        <strain evidence="2 3">SR12</strain>
    </source>
</reference>
<keyword evidence="3" id="KW-1185">Reference proteome</keyword>
<dbReference type="Pfam" id="PF00176">
    <property type="entry name" value="SNF2-rel_dom"/>
    <property type="match status" value="1"/>
</dbReference>
<dbReference type="SMART" id="SM00487">
    <property type="entry name" value="DEXDc"/>
    <property type="match status" value="1"/>
</dbReference>
<dbReference type="InterPro" id="IPR027417">
    <property type="entry name" value="P-loop_NTPase"/>
</dbReference>
<evidence type="ECO:0000313" key="2">
    <source>
        <dbReference type="EMBL" id="SEA15381.1"/>
    </source>
</evidence>
<dbReference type="Pfam" id="PF00271">
    <property type="entry name" value="Helicase_C"/>
    <property type="match status" value="1"/>
</dbReference>
<dbReference type="InterPro" id="IPR014001">
    <property type="entry name" value="Helicase_ATP-bd"/>
</dbReference>
<sequence length="461" mass="52737">MIFKPHDYQRYCISRMLGETHLGLFLDMGLGKTVITLSAINDLRYNRFAIRRTLVIAPKRVAEDTWTREAGKWDHLKMLRIISVLGSKQKRIRAVNTPGDIWVINRENVQWLVEYYKNAWPFDCVVIDELSSFKNSQSKRFKKLRLVLPHIRRLYGLTGTPAPNGMLDLWAQVYLLDQGERLGKTLGYYRDTYFQPDQRGVDRIYSWKPGDGSEDNIKAAISDICISLSAKDYLSLPERMDNTIPVYLDKTAMARYREMERTMLLSVDETTIDASTAAVLSNKLLQLCNGAIYDEDGQDYEIHDCKMEALRELVEAASGKSLLVFYSFRHDRDRIKKALAKQKLRIGELKTPADIEAWNTGKLDVLLAHPASAAYGLNLQAGGHIVVWFGLTWSLELYQQANARLHRQGQEETVIIHHLITQGGMDEQVMDALNHKCWAQDALLDALKARIKEVKSDEDKG</sequence>
<accession>A0A1H3YW13</accession>
<dbReference type="InterPro" id="IPR001650">
    <property type="entry name" value="Helicase_C-like"/>
</dbReference>
<dbReference type="EMBL" id="FNRK01000004">
    <property type="protein sequence ID" value="SEA15381.1"/>
    <property type="molecule type" value="Genomic_DNA"/>
</dbReference>
<dbReference type="AlphaFoldDB" id="A0A1H3YW13"/>
<dbReference type="SUPFAM" id="SSF52540">
    <property type="entry name" value="P-loop containing nucleoside triphosphate hydrolases"/>
    <property type="match status" value="2"/>
</dbReference>
<organism evidence="2 3">
    <name type="scientific">Eubacterium aggregans</name>
    <dbReference type="NCBI Taxonomy" id="81409"/>
    <lineage>
        <taxon>Bacteria</taxon>
        <taxon>Bacillati</taxon>
        <taxon>Bacillota</taxon>
        <taxon>Clostridia</taxon>
        <taxon>Eubacteriales</taxon>
        <taxon>Eubacteriaceae</taxon>
        <taxon>Eubacterium</taxon>
    </lineage>
</organism>
<gene>
    <name evidence="2" type="ORF">SAMN04515656_104127</name>
</gene>
<proteinExistence type="predicted"/>
<dbReference type="Gene3D" id="3.40.50.300">
    <property type="entry name" value="P-loop containing nucleotide triphosphate hydrolases"/>
    <property type="match status" value="1"/>
</dbReference>
<evidence type="ECO:0000259" key="1">
    <source>
        <dbReference type="PROSITE" id="PS51192"/>
    </source>
</evidence>
<name>A0A1H3YW13_9FIRM</name>
<dbReference type="Gene3D" id="3.40.50.10810">
    <property type="entry name" value="Tandem AAA-ATPase domain"/>
    <property type="match status" value="1"/>
</dbReference>
<dbReference type="OrthoDB" id="9760715at2"/>
<dbReference type="PANTHER" id="PTHR10799">
    <property type="entry name" value="SNF2/RAD54 HELICASE FAMILY"/>
    <property type="match status" value="1"/>
</dbReference>
<evidence type="ECO:0000313" key="3">
    <source>
        <dbReference type="Proteomes" id="UP000199394"/>
    </source>
</evidence>